<proteinExistence type="predicted"/>
<reference evidence="1 2" key="1">
    <citation type="submission" date="2020-08" db="EMBL/GenBank/DDBJ databases">
        <title>Genomic Encyclopedia of Type Strains, Phase IV (KMG-IV): sequencing the most valuable type-strain genomes for metagenomic binning, comparative biology and taxonomic classification.</title>
        <authorList>
            <person name="Goeker M."/>
        </authorList>
    </citation>
    <scope>NUCLEOTIDE SEQUENCE [LARGE SCALE GENOMIC DNA]</scope>
    <source>
        <strain evidence="1 2">DSM 26963</strain>
    </source>
</reference>
<dbReference type="Proteomes" id="UP000521313">
    <property type="component" value="Unassembled WGS sequence"/>
</dbReference>
<organism evidence="1 2">
    <name type="scientific">Faecalicoccus acidiformans</name>
    <dbReference type="NCBI Taxonomy" id="915173"/>
    <lineage>
        <taxon>Bacteria</taxon>
        <taxon>Bacillati</taxon>
        <taxon>Bacillota</taxon>
        <taxon>Erysipelotrichia</taxon>
        <taxon>Erysipelotrichales</taxon>
        <taxon>Erysipelotrichaceae</taxon>
        <taxon>Faecalicoccus</taxon>
    </lineage>
</organism>
<dbReference type="RefSeq" id="WP_183375420.1">
    <property type="nucleotide sequence ID" value="NZ_CALVCN010000026.1"/>
</dbReference>
<gene>
    <name evidence="1" type="ORF">HNQ43_001019</name>
</gene>
<name>A0A7W8FZG3_9FIRM</name>
<dbReference type="NCBIfam" id="TIGR04076">
    <property type="entry name" value="TIGR04076 family protein"/>
    <property type="match status" value="1"/>
</dbReference>
<sequence>MKPIKITALRQTTYQDLIEQYEIPQTAACSLQIGQSWICHEAACPKGFCTSAWQSLYPYVFALANGAHHLHDSWMKDPQSALVSCNDGFRPMSFLLEVITS</sequence>
<dbReference type="EMBL" id="JACHHD010000008">
    <property type="protein sequence ID" value="MBB5184972.1"/>
    <property type="molecule type" value="Genomic_DNA"/>
</dbReference>
<accession>A0A7W8FZG3</accession>
<dbReference type="AlphaFoldDB" id="A0A7W8FZG3"/>
<comment type="caution">
    <text evidence="1">The sequence shown here is derived from an EMBL/GenBank/DDBJ whole genome shotgun (WGS) entry which is preliminary data.</text>
</comment>
<evidence type="ECO:0000313" key="2">
    <source>
        <dbReference type="Proteomes" id="UP000521313"/>
    </source>
</evidence>
<dbReference type="InterPro" id="IPR023811">
    <property type="entry name" value="CHP04076"/>
</dbReference>
<protein>
    <submittedName>
        <fullName evidence="1">Putative repeat protein (TIGR04076 family)</fullName>
    </submittedName>
</protein>
<evidence type="ECO:0000313" key="1">
    <source>
        <dbReference type="EMBL" id="MBB5184972.1"/>
    </source>
</evidence>